<protein>
    <submittedName>
        <fullName evidence="3">Glycosyltransferase</fullName>
    </submittedName>
</protein>
<dbReference type="Pfam" id="PF03033">
    <property type="entry name" value="Glyco_transf_28"/>
    <property type="match status" value="1"/>
</dbReference>
<evidence type="ECO:0000313" key="4">
    <source>
        <dbReference type="Proteomes" id="UP000252770"/>
    </source>
</evidence>
<dbReference type="RefSeq" id="WP_114127892.1">
    <property type="nucleotide sequence ID" value="NZ_QOUI01000012.1"/>
</dbReference>
<dbReference type="InterPro" id="IPR002213">
    <property type="entry name" value="UDP_glucos_trans"/>
</dbReference>
<dbReference type="AlphaFoldDB" id="A0A367YTM5"/>
<dbReference type="GO" id="GO:0033072">
    <property type="term" value="P:vancomycin biosynthetic process"/>
    <property type="evidence" value="ECO:0007669"/>
    <property type="project" value="UniProtKB-ARBA"/>
</dbReference>
<evidence type="ECO:0000259" key="1">
    <source>
        <dbReference type="Pfam" id="PF03033"/>
    </source>
</evidence>
<proteinExistence type="predicted"/>
<dbReference type="InterPro" id="IPR010610">
    <property type="entry name" value="EryCIII-like_C"/>
</dbReference>
<organism evidence="3 4">
    <name type="scientific">Desertihabitans brevis</name>
    <dbReference type="NCBI Taxonomy" id="2268447"/>
    <lineage>
        <taxon>Bacteria</taxon>
        <taxon>Bacillati</taxon>
        <taxon>Actinomycetota</taxon>
        <taxon>Actinomycetes</taxon>
        <taxon>Propionibacteriales</taxon>
        <taxon>Propionibacteriaceae</taxon>
        <taxon>Desertihabitans</taxon>
    </lineage>
</organism>
<reference evidence="3 4" key="1">
    <citation type="submission" date="2018-07" db="EMBL/GenBank/DDBJ databases">
        <title>Desertimonas flava gen. nov. sp. nov.</title>
        <authorList>
            <person name="Liu S."/>
        </authorList>
    </citation>
    <scope>NUCLEOTIDE SEQUENCE [LARGE SCALE GENOMIC DNA]</scope>
    <source>
        <strain evidence="3 4">16Sb5-5</strain>
    </source>
</reference>
<dbReference type="CDD" id="cd03784">
    <property type="entry name" value="GT1_Gtf-like"/>
    <property type="match status" value="1"/>
</dbReference>
<sequence length="483" mass="50740">MSHDPGHEDAADDLRGFDLAGTAGLAVGATAWLGVACEPMPMTLLLCATPLYGHVSPVLAVGRRLRERGHRVLVLTGARFAEQVARSGLTLVPLPAAAEPAPPAVRRPRSRVLAARGDILSIFVDPLRAQHAALQQALEEHEVDAVLSDTAFLGVLPLTSVAPTDRVPVLGLSVTPLSLASVDCAPFGSGLAPGSSWFTRMRNGQANWLVHHGPFRRLHQRLDAVLAEHGVPPGAINFFDQTAAPDLTFHLGLAELEYERREMPATIRFVGPVRPAAPSVVLPPWWHELEAGRPVVHVTQGTLDNADLTKLVAPTVTALAGEDVLVVVSTGGRAVEEVGRALGGGALPGNVRVATFLPYHQLLPHLSVMVTNGGYGGVHEALRHGVPLVVGGDTEDKPEVAARVAWAGVGRNLRTGRPTPRRVGRAVRAVLAEDRYRAAARTLGQRIAELGDPADAVGEVVETLGGRSAPAGSDVDLGAADVG</sequence>
<dbReference type="GO" id="GO:0008194">
    <property type="term" value="F:UDP-glycosyltransferase activity"/>
    <property type="evidence" value="ECO:0007669"/>
    <property type="project" value="InterPro"/>
</dbReference>
<dbReference type="GO" id="GO:0005975">
    <property type="term" value="P:carbohydrate metabolic process"/>
    <property type="evidence" value="ECO:0007669"/>
    <property type="project" value="InterPro"/>
</dbReference>
<keyword evidence="4" id="KW-1185">Reference proteome</keyword>
<dbReference type="Pfam" id="PF06722">
    <property type="entry name" value="EryCIII-like_C"/>
    <property type="match status" value="1"/>
</dbReference>
<dbReference type="SUPFAM" id="SSF53756">
    <property type="entry name" value="UDP-Glycosyltransferase/glycogen phosphorylase"/>
    <property type="match status" value="1"/>
</dbReference>
<evidence type="ECO:0000259" key="2">
    <source>
        <dbReference type="Pfam" id="PF06722"/>
    </source>
</evidence>
<name>A0A367YTM5_9ACTN</name>
<dbReference type="InterPro" id="IPR004276">
    <property type="entry name" value="GlycoTrans_28_N"/>
</dbReference>
<accession>A0A367YTM5</accession>
<keyword evidence="3" id="KW-0808">Transferase</keyword>
<dbReference type="Gene3D" id="3.40.50.2000">
    <property type="entry name" value="Glycogen Phosphorylase B"/>
    <property type="match status" value="2"/>
</dbReference>
<dbReference type="PANTHER" id="PTHR48050">
    <property type="entry name" value="STEROL 3-BETA-GLUCOSYLTRANSFERASE"/>
    <property type="match status" value="1"/>
</dbReference>
<dbReference type="EMBL" id="QOUI01000012">
    <property type="protein sequence ID" value="RCK68331.1"/>
    <property type="molecule type" value="Genomic_DNA"/>
</dbReference>
<feature type="domain" description="Erythromycin biosynthesis protein CIII-like C-terminal" evidence="2">
    <location>
        <begin position="345"/>
        <end position="462"/>
    </location>
</feature>
<dbReference type="Proteomes" id="UP000252770">
    <property type="component" value="Unassembled WGS sequence"/>
</dbReference>
<evidence type="ECO:0000313" key="3">
    <source>
        <dbReference type="EMBL" id="RCK68331.1"/>
    </source>
</evidence>
<comment type="caution">
    <text evidence="3">The sequence shown here is derived from an EMBL/GenBank/DDBJ whole genome shotgun (WGS) entry which is preliminary data.</text>
</comment>
<dbReference type="InterPro" id="IPR050426">
    <property type="entry name" value="Glycosyltransferase_28"/>
</dbReference>
<dbReference type="PANTHER" id="PTHR48050:SF13">
    <property type="entry name" value="STEROL 3-BETA-GLUCOSYLTRANSFERASE UGT80A2"/>
    <property type="match status" value="1"/>
</dbReference>
<dbReference type="FunFam" id="3.40.50.2000:FF:000072">
    <property type="entry name" value="Glycosyl transferase"/>
    <property type="match status" value="1"/>
</dbReference>
<gene>
    <name evidence="3" type="ORF">DT076_16945</name>
</gene>
<dbReference type="GO" id="GO:0016758">
    <property type="term" value="F:hexosyltransferase activity"/>
    <property type="evidence" value="ECO:0007669"/>
    <property type="project" value="InterPro"/>
</dbReference>
<feature type="domain" description="Glycosyltransferase family 28 N-terminal" evidence="1">
    <location>
        <begin position="53"/>
        <end position="104"/>
    </location>
</feature>